<dbReference type="EMBL" id="CP041345">
    <property type="protein sequence ID" value="QKG79627.1"/>
    <property type="molecule type" value="Genomic_DNA"/>
</dbReference>
<feature type="signal peptide" evidence="1">
    <location>
        <begin position="1"/>
        <end position="22"/>
    </location>
</feature>
<gene>
    <name evidence="2" type="ORF">FHG85_04905</name>
</gene>
<accession>A0A7D3XE46</accession>
<evidence type="ECO:0000313" key="2">
    <source>
        <dbReference type="EMBL" id="QKG79627.1"/>
    </source>
</evidence>
<dbReference type="KEGG" id="ttz:FHG85_04905"/>
<protein>
    <submittedName>
        <fullName evidence="2">Uncharacterized protein</fullName>
    </submittedName>
</protein>
<keyword evidence="1" id="KW-0732">Signal</keyword>
<reference evidence="2 3" key="1">
    <citation type="submission" date="2019-07" db="EMBL/GenBank/DDBJ databases">
        <title>Thalassofilum flectens gen. nov., sp. nov., a novel moderate thermophilic anaerobe from a shallow sea hot spring in Kunashir Island (Russia), representing a new family in the order Bacteroidales, and proposal of Thalassofilacea fam. nov.</title>
        <authorList>
            <person name="Kochetkova T.V."/>
            <person name="Podosokorskaya O.A."/>
            <person name="Novikov A."/>
            <person name="Elcheninov A.G."/>
            <person name="Toshchakov S.V."/>
            <person name="Kublanov I.V."/>
        </authorList>
    </citation>
    <scope>NUCLEOTIDE SEQUENCE [LARGE SCALE GENOMIC DNA]</scope>
    <source>
        <strain evidence="2 3">38-H</strain>
    </source>
</reference>
<feature type="chain" id="PRO_5029600975" evidence="1">
    <location>
        <begin position="23"/>
        <end position="142"/>
    </location>
</feature>
<keyword evidence="3" id="KW-1185">Reference proteome</keyword>
<evidence type="ECO:0000256" key="1">
    <source>
        <dbReference type="SAM" id="SignalP"/>
    </source>
</evidence>
<evidence type="ECO:0000313" key="3">
    <source>
        <dbReference type="Proteomes" id="UP000500961"/>
    </source>
</evidence>
<sequence>MMKKIILVFSLLSLLLSCNGNKADKQKNGTLSKEEFAEVTIDSLTLYAKKFVGKKIRVTGIVEHVCVHTEKRLTITGPSHDFSFKVNASIAVPEFDLSLKGSKVEVTGIFNPITTPNEVCEAETSHHPGENYYIECQSIKVK</sequence>
<proteinExistence type="predicted"/>
<organism evidence="2 3">
    <name type="scientific">Tenuifilum thalassicum</name>
    <dbReference type="NCBI Taxonomy" id="2590900"/>
    <lineage>
        <taxon>Bacteria</taxon>
        <taxon>Pseudomonadati</taxon>
        <taxon>Bacteroidota</taxon>
        <taxon>Bacteroidia</taxon>
        <taxon>Bacteroidales</taxon>
        <taxon>Tenuifilaceae</taxon>
        <taxon>Tenuifilum</taxon>
    </lineage>
</organism>
<dbReference type="AlphaFoldDB" id="A0A7D3XE46"/>
<dbReference type="RefSeq" id="WP_173073548.1">
    <property type="nucleotide sequence ID" value="NZ_CP041345.1"/>
</dbReference>
<dbReference type="Proteomes" id="UP000500961">
    <property type="component" value="Chromosome"/>
</dbReference>
<dbReference type="PROSITE" id="PS51257">
    <property type="entry name" value="PROKAR_LIPOPROTEIN"/>
    <property type="match status" value="1"/>
</dbReference>
<name>A0A7D3XE46_9BACT</name>